<keyword evidence="3 5" id="KW-1133">Transmembrane helix</keyword>
<comment type="subcellular location">
    <subcellularLocation>
        <location evidence="1">Membrane</location>
    </subcellularLocation>
</comment>
<dbReference type="EMBL" id="CP123872">
    <property type="protein sequence ID" value="WND03810.1"/>
    <property type="molecule type" value="Genomic_DNA"/>
</dbReference>
<keyword evidence="7" id="KW-1185">Reference proteome</keyword>
<evidence type="ECO:0000256" key="5">
    <source>
        <dbReference type="SAM" id="Phobius"/>
    </source>
</evidence>
<evidence type="ECO:0000256" key="1">
    <source>
        <dbReference type="ARBA" id="ARBA00004370"/>
    </source>
</evidence>
<protein>
    <submittedName>
        <fullName evidence="6">MAPEG family protein</fullName>
    </submittedName>
</protein>
<dbReference type="GO" id="GO:0016020">
    <property type="term" value="C:membrane"/>
    <property type="evidence" value="ECO:0007669"/>
    <property type="project" value="UniProtKB-SubCell"/>
</dbReference>
<feature type="transmembrane region" description="Helical" evidence="5">
    <location>
        <begin position="6"/>
        <end position="28"/>
    </location>
</feature>
<dbReference type="RefSeq" id="WP_310799670.1">
    <property type="nucleotide sequence ID" value="NZ_CP123872.1"/>
</dbReference>
<dbReference type="Pfam" id="PF01124">
    <property type="entry name" value="MAPEG"/>
    <property type="match status" value="1"/>
</dbReference>
<dbReference type="KEGG" id="tmk:QGN29_05405"/>
<evidence type="ECO:0000256" key="3">
    <source>
        <dbReference type="ARBA" id="ARBA00022989"/>
    </source>
</evidence>
<accession>A0AA52EFK9</accession>
<feature type="transmembrane region" description="Helical" evidence="5">
    <location>
        <begin position="60"/>
        <end position="86"/>
    </location>
</feature>
<organism evidence="6 7">
    <name type="scientific">Temperatibacter marinus</name>
    <dbReference type="NCBI Taxonomy" id="1456591"/>
    <lineage>
        <taxon>Bacteria</taxon>
        <taxon>Pseudomonadati</taxon>
        <taxon>Pseudomonadota</taxon>
        <taxon>Alphaproteobacteria</taxon>
        <taxon>Kordiimonadales</taxon>
        <taxon>Temperatibacteraceae</taxon>
        <taxon>Temperatibacter</taxon>
    </lineage>
</organism>
<sequence length="130" mass="13991">MTLPIMTAYAAAALGLIQIILTVTTGIARRKASISIGDGGNQELLYKIRRHGNFIETTPIFLILLGLLEGTGGPTLVVTFFALLFPLARISHALGMAENGSLKPRIFGMLSTIISFLVLSISLVWHLQSL</sequence>
<evidence type="ECO:0000256" key="2">
    <source>
        <dbReference type="ARBA" id="ARBA00022692"/>
    </source>
</evidence>
<name>A0AA52EFK9_9PROT</name>
<keyword evidence="2 5" id="KW-0812">Transmembrane</keyword>
<evidence type="ECO:0000313" key="7">
    <source>
        <dbReference type="Proteomes" id="UP001268683"/>
    </source>
</evidence>
<keyword evidence="4 5" id="KW-0472">Membrane</keyword>
<evidence type="ECO:0000256" key="4">
    <source>
        <dbReference type="ARBA" id="ARBA00023136"/>
    </source>
</evidence>
<dbReference type="Gene3D" id="1.20.120.550">
    <property type="entry name" value="Membrane associated eicosanoid/glutathione metabolism-like domain"/>
    <property type="match status" value="1"/>
</dbReference>
<dbReference type="AlphaFoldDB" id="A0AA52EFK9"/>
<dbReference type="PANTHER" id="PTHR35814:SF1">
    <property type="entry name" value="GLUTATHIONE S-TRANSFERASE-RELATED"/>
    <property type="match status" value="1"/>
</dbReference>
<dbReference type="Proteomes" id="UP001268683">
    <property type="component" value="Chromosome"/>
</dbReference>
<feature type="transmembrane region" description="Helical" evidence="5">
    <location>
        <begin position="106"/>
        <end position="127"/>
    </location>
</feature>
<evidence type="ECO:0000313" key="6">
    <source>
        <dbReference type="EMBL" id="WND03810.1"/>
    </source>
</evidence>
<proteinExistence type="predicted"/>
<dbReference type="InterPro" id="IPR001129">
    <property type="entry name" value="Membr-assoc_MAPEG"/>
</dbReference>
<dbReference type="SUPFAM" id="SSF161084">
    <property type="entry name" value="MAPEG domain-like"/>
    <property type="match status" value="1"/>
</dbReference>
<reference evidence="6" key="1">
    <citation type="submission" date="2023-04" db="EMBL/GenBank/DDBJ databases">
        <title>Complete genome sequence of Temperatibacter marinus.</title>
        <authorList>
            <person name="Rong J.-C."/>
            <person name="Yi M.-L."/>
            <person name="Zhao Q."/>
        </authorList>
    </citation>
    <scope>NUCLEOTIDE SEQUENCE</scope>
    <source>
        <strain evidence="6">NBRC 110045</strain>
    </source>
</reference>
<dbReference type="InterPro" id="IPR023352">
    <property type="entry name" value="MAPEG-like_dom_sf"/>
</dbReference>
<dbReference type="PANTHER" id="PTHR35814">
    <property type="match status" value="1"/>
</dbReference>
<gene>
    <name evidence="6" type="ORF">QGN29_05405</name>
</gene>